<dbReference type="CDD" id="cd01086">
    <property type="entry name" value="MetAP1"/>
    <property type="match status" value="1"/>
</dbReference>
<dbReference type="Pfam" id="PF15801">
    <property type="entry name" value="zf-C6H2"/>
    <property type="match status" value="1"/>
</dbReference>
<evidence type="ECO:0000256" key="9">
    <source>
        <dbReference type="HAMAP-Rule" id="MF_03174"/>
    </source>
</evidence>
<proteinExistence type="inferred from homology"/>
<dbReference type="InterPro" id="IPR001714">
    <property type="entry name" value="Pept_M24_MAP"/>
</dbReference>
<evidence type="ECO:0000256" key="1">
    <source>
        <dbReference type="ARBA" id="ARBA00004496"/>
    </source>
</evidence>
<dbReference type="PANTHER" id="PTHR43330">
    <property type="entry name" value="METHIONINE AMINOPEPTIDASE"/>
    <property type="match status" value="1"/>
</dbReference>
<feature type="binding site" evidence="9">
    <location>
        <position position="299"/>
    </location>
    <ligand>
        <name>Zn(2+)</name>
        <dbReference type="ChEBI" id="CHEBI:29105"/>
        <label>4</label>
        <note>catalytic</note>
    </ligand>
</feature>
<comment type="subcellular location">
    <subcellularLocation>
        <location evidence="1 9">Cytoplasm</location>
    </subcellularLocation>
</comment>
<keyword evidence="4 9" id="KW-0645">Protease</keyword>
<dbReference type="InterPro" id="IPR031615">
    <property type="entry name" value="Zfn-C6H2"/>
</dbReference>
<comment type="function">
    <text evidence="9 11">Cotranslationally removes the N-terminal methionine from nascent proteins. The N-terminal methionine is often cleaved when the second residue in the primary sequence is small and uncharged (Met-Ala-, Cys, Gly, Pro, Ser, Thr, or Val).</text>
</comment>
<comment type="cofactor">
    <cofactor evidence="11">
        <name>Co(2+)</name>
        <dbReference type="ChEBI" id="CHEBI:48828"/>
    </cofactor>
    <cofactor evidence="11">
        <name>Zn(2+)</name>
        <dbReference type="ChEBI" id="CHEBI:29105"/>
    </cofactor>
    <cofactor evidence="11">
        <name>Mn(2+)</name>
        <dbReference type="ChEBI" id="CHEBI:29035"/>
    </cofactor>
    <cofactor evidence="11">
        <name>Fe(2+)</name>
        <dbReference type="ChEBI" id="CHEBI:29033"/>
    </cofactor>
    <text evidence="11">Binds 2 divalent metal cations per subunit. Has a high-affinity and a low affinity metal-binding site. The true nature of the physiological cofactor is under debate. The enzyme is active with cobalt, zinc, manganese or divalent iron ions.</text>
</comment>
<dbReference type="GO" id="GO:0006508">
    <property type="term" value="P:proteolysis"/>
    <property type="evidence" value="ECO:0007669"/>
    <property type="project" value="UniProtKB-KW"/>
</dbReference>
<evidence type="ECO:0000256" key="6">
    <source>
        <dbReference type="ARBA" id="ARBA00022771"/>
    </source>
</evidence>
<comment type="caution">
    <text evidence="14">The sequence shown here is derived from an EMBL/GenBank/DDBJ whole genome shotgun (WGS) entry which is preliminary data.</text>
</comment>
<evidence type="ECO:0000256" key="2">
    <source>
        <dbReference type="ARBA" id="ARBA00022438"/>
    </source>
</evidence>
<reference evidence="14 15" key="1">
    <citation type="submission" date="2015-05" db="EMBL/GenBank/DDBJ databases">
        <title>Distinctive expansion of gene families associated with plant cell wall degradation and secondary metabolism in the genomes of grapevine trunk pathogens.</title>
        <authorList>
            <person name="Lawrence D.P."/>
            <person name="Travadon R."/>
            <person name="Rolshausen P.E."/>
            <person name="Baumgartner K."/>
        </authorList>
    </citation>
    <scope>NUCLEOTIDE SEQUENCE [LARGE SCALE GENOMIC DNA]</scope>
    <source>
        <strain evidence="14">UCRPC4</strain>
    </source>
</reference>
<dbReference type="InterPro" id="IPR002467">
    <property type="entry name" value="Pept_M24A_MAP1"/>
</dbReference>
<sequence>MDEKAAKPRKCPGSNCENDASSLQCPTCLKMGIESFFCSQDCFKRSWNEHKILHKSMNPIRKIFPPKVVSEPDPETGHYNPFPTFPFTGPLRPVYPLSERRKVPDSIPKPDYAIDGIPRSETKFVGRNNLKCLDKKGQEGMRRVCRLAREVLDLAAREVRPGITTDYLDEIVHNACIERNSYPSPLNYVHFPKSVCTSVNEVICHGIPDQRILQDGDILNLDVTLYHEGFHGDINETYYVGDRALANPDAVRVVETARESLDLAIANVKPGMAFREPGNIIEKHAKSRNCGVIRTYCGHGINELFHTAPNVPHYAKNKAVGIAKPGMTFTIEPMISIGSHRDKTWPDDWTSTTSDGSLTAQFEHTILVTEEGYEVLTARLPDSPGGAVPMPTEKKE</sequence>
<feature type="region of interest" description="Disordered" evidence="12">
    <location>
        <begin position="1"/>
        <end position="20"/>
    </location>
</feature>
<comment type="similarity">
    <text evidence="9 10">Belongs to the peptidase M24A family. Methionine aminopeptidase type 1 subfamily.</text>
</comment>
<reference evidence="14 15" key="2">
    <citation type="submission" date="2015-05" db="EMBL/GenBank/DDBJ databases">
        <authorList>
            <person name="Morales-Cruz A."/>
            <person name="Amrine K.C."/>
            <person name="Cantu D."/>
        </authorList>
    </citation>
    <scope>NUCLEOTIDE SEQUENCE [LARGE SCALE GENOMIC DNA]</scope>
    <source>
        <strain evidence="14">UCRPC4</strain>
    </source>
</reference>
<dbReference type="PANTHER" id="PTHR43330:SF7">
    <property type="entry name" value="METHIONINE AMINOPEPTIDASE 1"/>
    <property type="match status" value="1"/>
</dbReference>
<dbReference type="EMBL" id="LCWF01000011">
    <property type="protein sequence ID" value="KKY28583.1"/>
    <property type="molecule type" value="Genomic_DNA"/>
</dbReference>
<dbReference type="InterPro" id="IPR036005">
    <property type="entry name" value="Creatinase/aminopeptidase-like"/>
</dbReference>
<comment type="catalytic activity">
    <reaction evidence="9 11">
        <text>Release of N-terminal amino acids, preferentially methionine, from peptides and arylamides.</text>
        <dbReference type="EC" id="3.4.11.18"/>
    </reaction>
</comment>
<evidence type="ECO:0000256" key="8">
    <source>
        <dbReference type="ARBA" id="ARBA00022833"/>
    </source>
</evidence>
<feature type="binding site" evidence="9">
    <location>
        <position position="332"/>
    </location>
    <ligand>
        <name>Zn(2+)</name>
        <dbReference type="ChEBI" id="CHEBI:29105"/>
        <label>4</label>
        <note>catalytic</note>
    </ligand>
</feature>
<dbReference type="EC" id="3.4.11.18" evidence="11"/>
<keyword evidence="7 9" id="KW-0378">Hydrolase</keyword>
<keyword evidence="2 9" id="KW-0031">Aminopeptidase</keyword>
<feature type="binding site" evidence="9">
    <location>
        <position position="306"/>
    </location>
    <ligand>
        <name>a protein</name>
        <dbReference type="ChEBI" id="CHEBI:16541"/>
    </ligand>
    <ligandPart>
        <name>N-terminal L-methionine residue</name>
        <dbReference type="ChEBI" id="CHEBI:64731"/>
    </ligandPart>
</feature>
<evidence type="ECO:0000256" key="3">
    <source>
        <dbReference type="ARBA" id="ARBA00022490"/>
    </source>
</evidence>
<dbReference type="GO" id="GO:0008270">
    <property type="term" value="F:zinc ion binding"/>
    <property type="evidence" value="ECO:0007669"/>
    <property type="project" value="UniProtKB-KW"/>
</dbReference>
<keyword evidence="8" id="KW-0862">Zinc</keyword>
<feature type="binding site" evidence="9">
    <location>
        <position position="363"/>
    </location>
    <ligand>
        <name>Zn(2+)</name>
        <dbReference type="ChEBI" id="CHEBI:29105"/>
        <label>4</label>
        <note>catalytic</note>
    </ligand>
</feature>
<organism evidence="14 15">
    <name type="scientific">Phaeomoniella chlamydospora</name>
    <name type="common">Phaeoacremonium chlamydosporum</name>
    <dbReference type="NCBI Taxonomy" id="158046"/>
    <lineage>
        <taxon>Eukaryota</taxon>
        <taxon>Fungi</taxon>
        <taxon>Dikarya</taxon>
        <taxon>Ascomycota</taxon>
        <taxon>Pezizomycotina</taxon>
        <taxon>Eurotiomycetes</taxon>
        <taxon>Chaetothyriomycetidae</taxon>
        <taxon>Phaeomoniellales</taxon>
        <taxon>Phaeomoniellaceae</taxon>
        <taxon>Phaeomoniella</taxon>
    </lineage>
</organism>
<gene>
    <name evidence="14" type="ORF">UCRPC4_g00514</name>
</gene>
<dbReference type="OrthoDB" id="3209743at2759"/>
<dbReference type="PRINTS" id="PR00599">
    <property type="entry name" value="MAPEPTIDASE"/>
</dbReference>
<dbReference type="SUPFAM" id="SSF55920">
    <property type="entry name" value="Creatinase/aminopeptidase"/>
    <property type="match status" value="1"/>
</dbReference>
<dbReference type="Proteomes" id="UP000053317">
    <property type="component" value="Unassembled WGS sequence"/>
</dbReference>
<keyword evidence="5 9" id="KW-0479">Metal-binding</keyword>
<feature type="binding site" evidence="9">
    <location>
        <position position="233"/>
    </location>
    <ligand>
        <name>Zn(2+)</name>
        <dbReference type="ChEBI" id="CHEBI:29105"/>
        <label>3</label>
    </ligand>
</feature>
<comment type="subunit">
    <text evidence="9">Associates with the 60S ribosomal subunit of the 80S translational complex.</text>
</comment>
<dbReference type="Gene3D" id="3.90.230.10">
    <property type="entry name" value="Creatinase/methionine aminopeptidase superfamily"/>
    <property type="match status" value="1"/>
</dbReference>
<dbReference type="PROSITE" id="PS00680">
    <property type="entry name" value="MAP_1"/>
    <property type="match status" value="1"/>
</dbReference>
<dbReference type="GO" id="GO:0005829">
    <property type="term" value="C:cytosol"/>
    <property type="evidence" value="ECO:0007669"/>
    <property type="project" value="TreeGrafter"/>
</dbReference>
<dbReference type="NCBIfam" id="TIGR00500">
    <property type="entry name" value="met_pdase_I"/>
    <property type="match status" value="1"/>
</dbReference>
<dbReference type="GO" id="GO:0070006">
    <property type="term" value="F:metalloaminopeptidase activity"/>
    <property type="evidence" value="ECO:0007669"/>
    <property type="project" value="UniProtKB-UniRule"/>
</dbReference>
<dbReference type="InterPro" id="IPR000994">
    <property type="entry name" value="Pept_M24"/>
</dbReference>
<evidence type="ECO:0000256" key="5">
    <source>
        <dbReference type="ARBA" id="ARBA00022723"/>
    </source>
</evidence>
<keyword evidence="6 10" id="KW-0863">Zinc-finger</keyword>
<evidence type="ECO:0000313" key="15">
    <source>
        <dbReference type="Proteomes" id="UP000053317"/>
    </source>
</evidence>
<comment type="cofactor">
    <cofactor evidence="9">
        <name>Zn(2+)</name>
        <dbReference type="ChEBI" id="CHEBI:29105"/>
    </cofactor>
    <cofactor evidence="9">
        <name>Co(2+)</name>
        <dbReference type="ChEBI" id="CHEBI:48828"/>
    </cofactor>
    <cofactor evidence="9">
        <name>Mn(2+)</name>
        <dbReference type="ChEBI" id="CHEBI:29035"/>
    </cofactor>
    <cofactor evidence="9">
        <name>Fe(2+)</name>
        <dbReference type="ChEBI" id="CHEBI:29033"/>
    </cofactor>
    <text evidence="9">Binds 2 divalent metal cations per subunit. Has a high-affinity and a low affinity metal-binding site. The true nature of the physiological cofactor is under debate. The enzyme is active with zinc, cobalt, manganese or divalent iron ions. Has high activity with zinc; zinc cofactor is transferred into the active site region by the ZNG1 zinc chaperone.</text>
</comment>
<feature type="binding site" evidence="9">
    <location>
        <position position="363"/>
    </location>
    <ligand>
        <name>Zn(2+)</name>
        <dbReference type="ChEBI" id="CHEBI:29105"/>
        <label>3</label>
    </ligand>
</feature>
<evidence type="ECO:0000256" key="4">
    <source>
        <dbReference type="ARBA" id="ARBA00022670"/>
    </source>
</evidence>
<feature type="binding site" evidence="9">
    <location>
        <position position="205"/>
    </location>
    <ligand>
        <name>a protein</name>
        <dbReference type="ChEBI" id="CHEBI:16541"/>
    </ligand>
    <ligandPart>
        <name>N-terminal L-methionine residue</name>
        <dbReference type="ChEBI" id="CHEBI:64731"/>
    </ligandPart>
</feature>
<evidence type="ECO:0000256" key="11">
    <source>
        <dbReference type="RuleBase" id="RU003653"/>
    </source>
</evidence>
<evidence type="ECO:0000313" key="14">
    <source>
        <dbReference type="EMBL" id="KKY28583.1"/>
    </source>
</evidence>
<evidence type="ECO:0000256" key="10">
    <source>
        <dbReference type="PROSITE-ProRule" id="PRU01357"/>
    </source>
</evidence>
<feature type="binding site" evidence="9">
    <location>
        <position position="222"/>
    </location>
    <ligand>
        <name>Zn(2+)</name>
        <dbReference type="ChEBI" id="CHEBI:29105"/>
        <label>3</label>
    </ligand>
</feature>
<accession>A0A0G2GZN7</accession>
<keyword evidence="3 9" id="KW-0963">Cytoplasm</keyword>
<dbReference type="GO" id="GO:0004239">
    <property type="term" value="F:initiator methionyl aminopeptidase activity"/>
    <property type="evidence" value="ECO:0007669"/>
    <property type="project" value="UniProtKB-UniRule"/>
</dbReference>
<keyword evidence="15" id="KW-1185">Reference proteome</keyword>
<evidence type="ECO:0000256" key="12">
    <source>
        <dbReference type="SAM" id="MobiDB-lite"/>
    </source>
</evidence>
<dbReference type="HAMAP" id="MF_01974">
    <property type="entry name" value="MetAP_1"/>
    <property type="match status" value="1"/>
</dbReference>
<evidence type="ECO:0000259" key="13">
    <source>
        <dbReference type="PROSITE" id="PS52013"/>
    </source>
</evidence>
<dbReference type="PROSITE" id="PS52013">
    <property type="entry name" value="ZF_C6H2"/>
    <property type="match status" value="1"/>
</dbReference>
<dbReference type="FunFam" id="3.90.230.10:FF:000010">
    <property type="entry name" value="Methionine aminopeptidase"/>
    <property type="match status" value="1"/>
</dbReference>
<feature type="binding site" evidence="9">
    <location>
        <position position="233"/>
    </location>
    <ligand>
        <name>Zn(2+)</name>
        <dbReference type="ChEBI" id="CHEBI:29105"/>
        <label>4</label>
        <note>catalytic</note>
    </ligand>
</feature>
<name>A0A0G2GZN7_PHACM</name>
<dbReference type="Pfam" id="PF00557">
    <property type="entry name" value="Peptidase_M24"/>
    <property type="match status" value="1"/>
</dbReference>
<dbReference type="AlphaFoldDB" id="A0A0G2GZN7"/>
<evidence type="ECO:0000256" key="7">
    <source>
        <dbReference type="ARBA" id="ARBA00022801"/>
    </source>
</evidence>
<feature type="domain" description="C6H2-type" evidence="13">
    <location>
        <begin position="8"/>
        <end position="61"/>
    </location>
</feature>
<protein>
    <recommendedName>
        <fullName evidence="11">Methionine aminopeptidase</fullName>
        <ecNumber evidence="11">3.4.11.18</ecNumber>
    </recommendedName>
</protein>